<feature type="domain" description="Activator of Hsp90 ATPase homologue 1/2-like C-terminal" evidence="2">
    <location>
        <begin position="22"/>
        <end position="141"/>
    </location>
</feature>
<keyword evidence="4" id="KW-1185">Reference proteome</keyword>
<evidence type="ECO:0000259" key="2">
    <source>
        <dbReference type="Pfam" id="PF08327"/>
    </source>
</evidence>
<proteinExistence type="inferred from homology"/>
<dbReference type="AlphaFoldDB" id="A0A1W6ZNL8"/>
<dbReference type="Gene3D" id="3.30.530.20">
    <property type="match status" value="1"/>
</dbReference>
<dbReference type="KEGG" id="psin:CAK95_04230"/>
<accession>A0A1W6ZNL8</accession>
<dbReference type="SUPFAM" id="SSF55961">
    <property type="entry name" value="Bet v1-like"/>
    <property type="match status" value="1"/>
</dbReference>
<dbReference type="STRING" id="1235591.CAK95_04230"/>
<sequence length="269" mass="29480">MPVKKDASGKRWVEMEVLVPGSPDEVWRALATGPGYAAWFTKASIEERVGGNLEFHFGPDAKSTGQVTFWEPPYVFGYVERDWAEGAPPVATEVTITARSGGQCVVRMVHSLFASTDDWDDQLEGFEGGWPGFFEVLRIYLAHFAGMEAAQAGAMVMSVQEEPLAIWTRLTERLGLAGTNVGERRTTASAPEALTGTVESIVQNTKSRYIMMRLEAPVPGVALWGTHAVKDGVHVSASFFFYGADAAKQAAASEPLWRNWFAEQFPTRA</sequence>
<protein>
    <submittedName>
        <fullName evidence="3">ATPase</fullName>
    </submittedName>
</protein>
<name>A0A1W6ZNL8_9HYPH</name>
<dbReference type="Proteomes" id="UP000194137">
    <property type="component" value="Chromosome"/>
</dbReference>
<dbReference type="InterPro" id="IPR023393">
    <property type="entry name" value="START-like_dom_sf"/>
</dbReference>
<evidence type="ECO:0000313" key="3">
    <source>
        <dbReference type="EMBL" id="ARP98384.1"/>
    </source>
</evidence>
<dbReference type="EMBL" id="CP021112">
    <property type="protein sequence ID" value="ARP98384.1"/>
    <property type="molecule type" value="Genomic_DNA"/>
</dbReference>
<dbReference type="RefSeq" id="WP_086086805.1">
    <property type="nucleotide sequence ID" value="NZ_CP021112.1"/>
</dbReference>
<comment type="similarity">
    <text evidence="1">Belongs to the AHA1 family.</text>
</comment>
<dbReference type="OrthoDB" id="8417725at2"/>
<dbReference type="InterPro" id="IPR013538">
    <property type="entry name" value="ASHA1/2-like_C"/>
</dbReference>
<reference evidence="3 4" key="1">
    <citation type="submission" date="2017-05" db="EMBL/GenBank/DDBJ databases">
        <title>Full genome sequence of Pseudorhodoplanes sinuspersici.</title>
        <authorList>
            <person name="Dastgheib S.M.M."/>
            <person name="Shavandi M."/>
            <person name="Tirandaz H."/>
        </authorList>
    </citation>
    <scope>NUCLEOTIDE SEQUENCE [LARGE SCALE GENOMIC DNA]</scope>
    <source>
        <strain evidence="3 4">RIPI110</strain>
    </source>
</reference>
<gene>
    <name evidence="3" type="ORF">CAK95_04230</name>
</gene>
<evidence type="ECO:0000256" key="1">
    <source>
        <dbReference type="ARBA" id="ARBA00006817"/>
    </source>
</evidence>
<dbReference type="Pfam" id="PF08327">
    <property type="entry name" value="AHSA1"/>
    <property type="match status" value="1"/>
</dbReference>
<evidence type="ECO:0000313" key="4">
    <source>
        <dbReference type="Proteomes" id="UP000194137"/>
    </source>
</evidence>
<organism evidence="3 4">
    <name type="scientific">Pseudorhodoplanes sinuspersici</name>
    <dbReference type="NCBI Taxonomy" id="1235591"/>
    <lineage>
        <taxon>Bacteria</taxon>
        <taxon>Pseudomonadati</taxon>
        <taxon>Pseudomonadota</taxon>
        <taxon>Alphaproteobacteria</taxon>
        <taxon>Hyphomicrobiales</taxon>
        <taxon>Pseudorhodoplanes</taxon>
    </lineage>
</organism>
<dbReference type="CDD" id="cd07814">
    <property type="entry name" value="SRPBCC_CalC_Aha1-like"/>
    <property type="match status" value="1"/>
</dbReference>